<organism evidence="2 3">
    <name type="scientific">Gigaspora margarita</name>
    <dbReference type="NCBI Taxonomy" id="4874"/>
    <lineage>
        <taxon>Eukaryota</taxon>
        <taxon>Fungi</taxon>
        <taxon>Fungi incertae sedis</taxon>
        <taxon>Mucoromycota</taxon>
        <taxon>Glomeromycotina</taxon>
        <taxon>Glomeromycetes</taxon>
        <taxon>Diversisporales</taxon>
        <taxon>Gigasporaceae</taxon>
        <taxon>Gigaspora</taxon>
    </lineage>
</organism>
<dbReference type="InterPro" id="IPR010998">
    <property type="entry name" value="Integrase_recombinase_N"/>
</dbReference>
<keyword evidence="1" id="KW-0238">DNA-binding</keyword>
<sequence>LSYITPAAPNFVSITDKPTKPTSQPKMTNIRLFNIRTKLQAKKLPKEIIKRIEEATNESLNTTVESAINKWNIWCSERNMDPIHGSLREIIKFLNDMCDQQKVYNTIASYRSAISEIHNHVNRYLVGRYLDIIKFMIAIRKTNHPPPHSDNAIDIVPSLDFIISLEPNDNMTILNLWLFF</sequence>
<dbReference type="Proteomes" id="UP000789901">
    <property type="component" value="Unassembled WGS sequence"/>
</dbReference>
<evidence type="ECO:0000313" key="2">
    <source>
        <dbReference type="EMBL" id="CAG8783613.1"/>
    </source>
</evidence>
<accession>A0ABN7VL58</accession>
<gene>
    <name evidence="2" type="ORF">GMARGA_LOCUS20078</name>
</gene>
<dbReference type="SUPFAM" id="SSF47823">
    <property type="entry name" value="lambda integrase-like, N-terminal domain"/>
    <property type="match status" value="1"/>
</dbReference>
<keyword evidence="3" id="KW-1185">Reference proteome</keyword>
<dbReference type="PANTHER" id="PTHR35617">
    <property type="entry name" value="PHAGE_INTEGRASE DOMAIN-CONTAINING PROTEIN"/>
    <property type="match status" value="1"/>
</dbReference>
<dbReference type="PANTHER" id="PTHR35617:SF3">
    <property type="entry name" value="CORE-BINDING (CB) DOMAIN-CONTAINING PROTEIN"/>
    <property type="match status" value="1"/>
</dbReference>
<dbReference type="Gene3D" id="1.10.150.130">
    <property type="match status" value="1"/>
</dbReference>
<protein>
    <submittedName>
        <fullName evidence="2">7096_t:CDS:1</fullName>
    </submittedName>
</protein>
<feature type="non-terminal residue" evidence="2">
    <location>
        <position position="1"/>
    </location>
</feature>
<evidence type="ECO:0000313" key="3">
    <source>
        <dbReference type="Proteomes" id="UP000789901"/>
    </source>
</evidence>
<proteinExistence type="predicted"/>
<name>A0ABN7VL58_GIGMA</name>
<reference evidence="2 3" key="1">
    <citation type="submission" date="2021-06" db="EMBL/GenBank/DDBJ databases">
        <authorList>
            <person name="Kallberg Y."/>
            <person name="Tangrot J."/>
            <person name="Rosling A."/>
        </authorList>
    </citation>
    <scope>NUCLEOTIDE SEQUENCE [LARGE SCALE GENOMIC DNA]</scope>
    <source>
        <strain evidence="2 3">120-4 pot B 10/14</strain>
    </source>
</reference>
<dbReference type="EMBL" id="CAJVQB010017293">
    <property type="protein sequence ID" value="CAG8783613.1"/>
    <property type="molecule type" value="Genomic_DNA"/>
</dbReference>
<evidence type="ECO:0000256" key="1">
    <source>
        <dbReference type="ARBA" id="ARBA00023125"/>
    </source>
</evidence>
<comment type="caution">
    <text evidence="2">The sequence shown here is derived from an EMBL/GenBank/DDBJ whole genome shotgun (WGS) entry which is preliminary data.</text>
</comment>